<reference evidence="2" key="1">
    <citation type="journal article" date="2022" name="Proc. Natl. Acad. Sci. U.S.A.">
        <title>Life cycle and functional genomics of the unicellular red alga Galdieria for elucidating algal and plant evolution and industrial use.</title>
        <authorList>
            <person name="Hirooka S."/>
            <person name="Itabashi T."/>
            <person name="Ichinose T.M."/>
            <person name="Onuma R."/>
            <person name="Fujiwara T."/>
            <person name="Yamashita S."/>
            <person name="Jong L.W."/>
            <person name="Tomita R."/>
            <person name="Iwane A.H."/>
            <person name="Miyagishima S.Y."/>
        </authorList>
    </citation>
    <scope>NUCLEOTIDE SEQUENCE</scope>
    <source>
        <strain evidence="2">NBRC 102759</strain>
    </source>
</reference>
<feature type="transmembrane region" description="Helical" evidence="1">
    <location>
        <begin position="254"/>
        <end position="274"/>
    </location>
</feature>
<gene>
    <name evidence="2" type="ORF">GpartN1_g2183.t1</name>
</gene>
<comment type="caution">
    <text evidence="2">The sequence shown here is derived from an EMBL/GenBank/DDBJ whole genome shotgun (WGS) entry which is preliminary data.</text>
</comment>
<dbReference type="EMBL" id="BQMJ01000015">
    <property type="protein sequence ID" value="GJQ10392.1"/>
    <property type="molecule type" value="Genomic_DNA"/>
</dbReference>
<dbReference type="OrthoDB" id="10311825at2759"/>
<name>A0A9C7PVI8_9RHOD</name>
<evidence type="ECO:0000313" key="3">
    <source>
        <dbReference type="Proteomes" id="UP001061958"/>
    </source>
</evidence>
<proteinExistence type="predicted"/>
<keyword evidence="1" id="KW-0812">Transmembrane</keyword>
<accession>A0A9C7PVI8</accession>
<keyword evidence="1" id="KW-0472">Membrane</keyword>
<keyword evidence="1" id="KW-1133">Transmembrane helix</keyword>
<dbReference type="Proteomes" id="UP001061958">
    <property type="component" value="Unassembled WGS sequence"/>
</dbReference>
<dbReference type="AlphaFoldDB" id="A0A9C7PVI8"/>
<protein>
    <submittedName>
        <fullName evidence="2">Uncharacterized protein</fullName>
    </submittedName>
</protein>
<feature type="transmembrane region" description="Helical" evidence="1">
    <location>
        <begin position="294"/>
        <end position="316"/>
    </location>
</feature>
<reference evidence="2" key="2">
    <citation type="submission" date="2022-01" db="EMBL/GenBank/DDBJ databases">
        <authorList>
            <person name="Hirooka S."/>
            <person name="Miyagishima S.Y."/>
        </authorList>
    </citation>
    <scope>NUCLEOTIDE SEQUENCE</scope>
    <source>
        <strain evidence="2">NBRC 102759</strain>
    </source>
</reference>
<sequence length="330" mass="38100">MDTKNRVEVTELDVSHYCNKRKVSVFSIFGLDNSHNESVCHWNDRLDGLSLENLRFVSGFPTPNLVLKITNQAILFNLEDIRGTILYDRIYILQDADGVLGSSTEYLKDKLFSCCDPEWLKLYFPLMALYYIIEHYCDCTSFSLKQQRKIFEDSKIALEDSFSGSSLLYLREARQGAERIAKNLDTIANNFASCFASETCGLLLGVNVAWSIVTEVYIEEILKLLRKIQQESHILLDDCRNLELRYTSMLEADFVRLLSSFLFSRFLVCLFAFYTMLIEFFHSNFFKPSSSNAMTAGFVILVCGIYISAFVAIYIFQRWLTGRKFTILFL</sequence>
<keyword evidence="3" id="KW-1185">Reference proteome</keyword>
<evidence type="ECO:0000313" key="2">
    <source>
        <dbReference type="EMBL" id="GJQ10392.1"/>
    </source>
</evidence>
<evidence type="ECO:0000256" key="1">
    <source>
        <dbReference type="SAM" id="Phobius"/>
    </source>
</evidence>
<organism evidence="2 3">
    <name type="scientific">Galdieria partita</name>
    <dbReference type="NCBI Taxonomy" id="83374"/>
    <lineage>
        <taxon>Eukaryota</taxon>
        <taxon>Rhodophyta</taxon>
        <taxon>Bangiophyceae</taxon>
        <taxon>Galdieriales</taxon>
        <taxon>Galdieriaceae</taxon>
        <taxon>Galdieria</taxon>
    </lineage>
</organism>